<dbReference type="EMBL" id="JAQQBS010000002">
    <property type="protein sequence ID" value="KAK0172457.1"/>
    <property type="molecule type" value="Genomic_DNA"/>
</dbReference>
<sequence>MWWHVLPSGIIIGVCVAIPNFTAWWWNKAFYGNHFRRKLESAFERQMFTRDGRITGAAWIIKGLESVPDE</sequence>
<feature type="transmembrane region" description="Helical" evidence="1">
    <location>
        <begin position="6"/>
        <end position="27"/>
    </location>
</feature>
<gene>
    <name evidence="2" type="ORF">PV328_005771</name>
</gene>
<accession>A0AA39FMQ3</accession>
<keyword evidence="1" id="KW-0812">Transmembrane</keyword>
<keyword evidence="3" id="KW-1185">Reference proteome</keyword>
<dbReference type="Pfam" id="PF15879">
    <property type="entry name" value="MWFE"/>
    <property type="match status" value="1"/>
</dbReference>
<keyword evidence="1" id="KW-1133">Transmembrane helix</keyword>
<keyword evidence="1" id="KW-0472">Membrane</keyword>
<evidence type="ECO:0000256" key="1">
    <source>
        <dbReference type="SAM" id="Phobius"/>
    </source>
</evidence>
<evidence type="ECO:0000313" key="2">
    <source>
        <dbReference type="EMBL" id="KAK0172457.1"/>
    </source>
</evidence>
<name>A0AA39FMQ3_9HYME</name>
<reference evidence="2" key="1">
    <citation type="journal article" date="2023" name="bioRxiv">
        <title>Scaffold-level genome assemblies of two parasitoid biocontrol wasps reveal the parthenogenesis mechanism and an associated novel virus.</title>
        <authorList>
            <person name="Inwood S."/>
            <person name="Skelly J."/>
            <person name="Guhlin J."/>
            <person name="Harrop T."/>
            <person name="Goldson S."/>
            <person name="Dearden P."/>
        </authorList>
    </citation>
    <scope>NUCLEOTIDE SEQUENCE</scope>
    <source>
        <strain evidence="2">Irish</strain>
        <tissue evidence="2">Whole body</tissue>
    </source>
</reference>
<dbReference type="AlphaFoldDB" id="A0AA39FMQ3"/>
<comment type="caution">
    <text evidence="2">The sequence shown here is derived from an EMBL/GenBank/DDBJ whole genome shotgun (WGS) entry which is preliminary data.</text>
</comment>
<dbReference type="Proteomes" id="UP001168990">
    <property type="component" value="Unassembled WGS sequence"/>
</dbReference>
<evidence type="ECO:0000313" key="3">
    <source>
        <dbReference type="Proteomes" id="UP001168990"/>
    </source>
</evidence>
<protein>
    <submittedName>
        <fullName evidence="2">Uncharacterized protein</fullName>
    </submittedName>
</protein>
<organism evidence="2 3">
    <name type="scientific">Microctonus aethiopoides</name>
    <dbReference type="NCBI Taxonomy" id="144406"/>
    <lineage>
        <taxon>Eukaryota</taxon>
        <taxon>Metazoa</taxon>
        <taxon>Ecdysozoa</taxon>
        <taxon>Arthropoda</taxon>
        <taxon>Hexapoda</taxon>
        <taxon>Insecta</taxon>
        <taxon>Pterygota</taxon>
        <taxon>Neoptera</taxon>
        <taxon>Endopterygota</taxon>
        <taxon>Hymenoptera</taxon>
        <taxon>Apocrita</taxon>
        <taxon>Ichneumonoidea</taxon>
        <taxon>Braconidae</taxon>
        <taxon>Euphorinae</taxon>
        <taxon>Microctonus</taxon>
    </lineage>
</organism>
<proteinExistence type="predicted"/>
<dbReference type="InterPro" id="IPR017384">
    <property type="entry name" value="NADH_Ub_cplx-1_asu_su-1"/>
</dbReference>
<reference evidence="2" key="2">
    <citation type="submission" date="2023-03" db="EMBL/GenBank/DDBJ databases">
        <authorList>
            <person name="Inwood S.N."/>
            <person name="Skelly J.G."/>
            <person name="Guhlin J."/>
            <person name="Harrop T.W.R."/>
            <person name="Goldson S.G."/>
            <person name="Dearden P.K."/>
        </authorList>
    </citation>
    <scope>NUCLEOTIDE SEQUENCE</scope>
    <source>
        <strain evidence="2">Irish</strain>
        <tissue evidence="2">Whole body</tissue>
    </source>
</reference>